<feature type="transmembrane region" description="Helical" evidence="6">
    <location>
        <begin position="615"/>
        <end position="637"/>
    </location>
</feature>
<dbReference type="Pfam" id="PF05425">
    <property type="entry name" value="CopD"/>
    <property type="match status" value="1"/>
</dbReference>
<keyword evidence="5 6" id="KW-0472">Membrane</keyword>
<feature type="transmembrane region" description="Helical" evidence="6">
    <location>
        <begin position="495"/>
        <end position="517"/>
    </location>
</feature>
<evidence type="ECO:0000256" key="3">
    <source>
        <dbReference type="ARBA" id="ARBA00022692"/>
    </source>
</evidence>
<feature type="transmembrane region" description="Helical" evidence="6">
    <location>
        <begin position="569"/>
        <end position="595"/>
    </location>
</feature>
<feature type="transmembrane region" description="Helical" evidence="6">
    <location>
        <begin position="21"/>
        <end position="44"/>
    </location>
</feature>
<keyword evidence="4 6" id="KW-1133">Transmembrane helix</keyword>
<feature type="transmembrane region" description="Helical" evidence="6">
    <location>
        <begin position="383"/>
        <end position="403"/>
    </location>
</feature>
<dbReference type="InterPro" id="IPR032694">
    <property type="entry name" value="CopC/D"/>
</dbReference>
<protein>
    <submittedName>
        <fullName evidence="8">Copper resistance protein D</fullName>
    </submittedName>
</protein>
<feature type="transmembrane region" description="Helical" evidence="6">
    <location>
        <begin position="103"/>
        <end position="123"/>
    </location>
</feature>
<dbReference type="InterPro" id="IPR008457">
    <property type="entry name" value="Cu-R_CopD_dom"/>
</dbReference>
<feature type="domain" description="Copper resistance protein D" evidence="7">
    <location>
        <begin position="246"/>
        <end position="342"/>
    </location>
</feature>
<comment type="caution">
    <text evidence="8">The sequence shown here is derived from an EMBL/GenBank/DDBJ whole genome shotgun (WGS) entry which is preliminary data.</text>
</comment>
<evidence type="ECO:0000256" key="5">
    <source>
        <dbReference type="ARBA" id="ARBA00023136"/>
    </source>
</evidence>
<feature type="transmembrane region" description="Helical" evidence="6">
    <location>
        <begin position="215"/>
        <end position="233"/>
    </location>
</feature>
<evidence type="ECO:0000256" key="2">
    <source>
        <dbReference type="ARBA" id="ARBA00022475"/>
    </source>
</evidence>
<evidence type="ECO:0000313" key="9">
    <source>
        <dbReference type="Proteomes" id="UP000517916"/>
    </source>
</evidence>
<feature type="transmembrane region" description="Helical" evidence="6">
    <location>
        <begin position="253"/>
        <end position="271"/>
    </location>
</feature>
<evidence type="ECO:0000256" key="1">
    <source>
        <dbReference type="ARBA" id="ARBA00004651"/>
    </source>
</evidence>
<feature type="transmembrane region" description="Helical" evidence="6">
    <location>
        <begin position="158"/>
        <end position="177"/>
    </location>
</feature>
<feature type="transmembrane region" description="Helical" evidence="6">
    <location>
        <begin position="283"/>
        <end position="303"/>
    </location>
</feature>
<feature type="transmembrane region" description="Helical" evidence="6">
    <location>
        <begin position="184"/>
        <end position="203"/>
    </location>
</feature>
<organism evidence="8 9">
    <name type="scientific">Kutzneria viridogrisea</name>
    <dbReference type="NCBI Taxonomy" id="47990"/>
    <lineage>
        <taxon>Bacteria</taxon>
        <taxon>Bacillati</taxon>
        <taxon>Actinomycetota</taxon>
        <taxon>Actinomycetes</taxon>
        <taxon>Pseudonocardiales</taxon>
        <taxon>Pseudonocardiaceae</taxon>
        <taxon>Kutzneria</taxon>
    </lineage>
</organism>
<reference evidence="8 9" key="1">
    <citation type="submission" date="2020-08" db="EMBL/GenBank/DDBJ databases">
        <title>Genomic Encyclopedia of Archaeal and Bacterial Type Strains, Phase II (KMG-II): from individual species to whole genera.</title>
        <authorList>
            <person name="Goeker M."/>
        </authorList>
    </citation>
    <scope>NUCLEOTIDE SEQUENCE [LARGE SCALE GENOMIC DNA]</scope>
    <source>
        <strain evidence="8 9">DSM 43850</strain>
    </source>
</reference>
<feature type="transmembrane region" description="Helical" evidence="6">
    <location>
        <begin position="454"/>
        <end position="475"/>
    </location>
</feature>
<dbReference type="EMBL" id="JACJID010000003">
    <property type="protein sequence ID" value="MBA8927791.1"/>
    <property type="molecule type" value="Genomic_DNA"/>
</dbReference>
<gene>
    <name evidence="8" type="ORF">BC739_004997</name>
</gene>
<evidence type="ECO:0000259" key="7">
    <source>
        <dbReference type="Pfam" id="PF05425"/>
    </source>
</evidence>
<accession>A0ABR6BLK8</accession>
<feature type="transmembrane region" description="Helical" evidence="6">
    <location>
        <begin position="64"/>
        <end position="91"/>
    </location>
</feature>
<dbReference type="InterPro" id="IPR019108">
    <property type="entry name" value="Caa3_assmbl_CtaG-rel"/>
</dbReference>
<proteinExistence type="predicted"/>
<evidence type="ECO:0000256" key="6">
    <source>
        <dbReference type="SAM" id="Phobius"/>
    </source>
</evidence>
<sequence>MPEDVVIAAPAPSAPARRRAALLPLLLVSTVIAAAVAAVLTMFSGSEQLYTNLGLPDPGALTRYGITAVRVLTEAASTLCVGALLLAAFLVPARQNGVLTVDGYAALRAAAWSAVAWCVGALLEVPFTLADAVGKPVGSMLAPAVLFKSIGDVEQAEAWVITAAIVFVLAVGCFLAVSWGWTATLFFGSLVALVPVAASGHSSSGGSHDLATNSLLYHLIAAALWVGGLVALLAHARRRGDHLGLAASRFSKVALVCWLVMALSGVINALVRLPVEDLFTTSYGLLVLAKIALLVVLGVFGYLQRQRGVRAIAAGGSGRALVKLAAVEILIMFVTIGVAAALARTPPPQDVYGQVSTIELLIGYPLDGAPTVLKLLFDWRFDLVFGTASILGALTYLLGVRRLRQRGDKWPVGRTVAWLGGCLTVLLATSSGIGRYSPSMFSVHMGGHMMLNMLAPPLLALGGPVTLALRALPVAGRDAPSGPREWLLTAVHSPIARALTHPVIALVLFVGSFYVLYFSGLFDSALAYHWAHLAMNAHFILVGYLFYWPVIGVDQAPRKLPPLGRLGMVFASMPFHAFFGVILMSMQTVIGQNFYRSLALPWVTNELADQRLGGGIAWASGEIPLLVVMLALLTQWARTDERAARRSDRRADADGDAELAAYNAMLDKLSERRSPK</sequence>
<dbReference type="Proteomes" id="UP000517916">
    <property type="component" value="Unassembled WGS sequence"/>
</dbReference>
<evidence type="ECO:0000256" key="4">
    <source>
        <dbReference type="ARBA" id="ARBA00022989"/>
    </source>
</evidence>
<feature type="transmembrane region" description="Helical" evidence="6">
    <location>
        <begin position="324"/>
        <end position="343"/>
    </location>
</feature>
<feature type="transmembrane region" description="Helical" evidence="6">
    <location>
        <begin position="415"/>
        <end position="434"/>
    </location>
</feature>
<dbReference type="Pfam" id="PF09678">
    <property type="entry name" value="Caa3_CtaG"/>
    <property type="match status" value="1"/>
</dbReference>
<keyword evidence="9" id="KW-1185">Reference proteome</keyword>
<dbReference type="PANTHER" id="PTHR34820">
    <property type="entry name" value="INNER MEMBRANE PROTEIN YEBZ"/>
    <property type="match status" value="1"/>
</dbReference>
<keyword evidence="3 6" id="KW-0812">Transmembrane</keyword>
<keyword evidence="2" id="KW-1003">Cell membrane</keyword>
<evidence type="ECO:0000313" key="8">
    <source>
        <dbReference type="EMBL" id="MBA8927791.1"/>
    </source>
</evidence>
<name>A0ABR6BLK8_9PSEU</name>
<feature type="transmembrane region" description="Helical" evidence="6">
    <location>
        <begin position="529"/>
        <end position="548"/>
    </location>
</feature>
<comment type="subcellular location">
    <subcellularLocation>
        <location evidence="1">Cell membrane</location>
        <topology evidence="1">Multi-pass membrane protein</topology>
    </subcellularLocation>
</comment>
<dbReference type="PANTHER" id="PTHR34820:SF4">
    <property type="entry name" value="INNER MEMBRANE PROTEIN YEBZ"/>
    <property type="match status" value="1"/>
</dbReference>